<name>A0ABR1E8H2_NECAM</name>
<evidence type="ECO:0000313" key="3">
    <source>
        <dbReference type="Proteomes" id="UP001303046"/>
    </source>
</evidence>
<organism evidence="2 3">
    <name type="scientific">Necator americanus</name>
    <name type="common">Human hookworm</name>
    <dbReference type="NCBI Taxonomy" id="51031"/>
    <lineage>
        <taxon>Eukaryota</taxon>
        <taxon>Metazoa</taxon>
        <taxon>Ecdysozoa</taxon>
        <taxon>Nematoda</taxon>
        <taxon>Chromadorea</taxon>
        <taxon>Rhabditida</taxon>
        <taxon>Rhabditina</taxon>
        <taxon>Rhabditomorpha</taxon>
        <taxon>Strongyloidea</taxon>
        <taxon>Ancylostomatidae</taxon>
        <taxon>Bunostominae</taxon>
        <taxon>Necator</taxon>
    </lineage>
</organism>
<sequence>MKNYGNYYDDEGIQREGFQVVETSSNVYDSRSINTEIDWKCEPNRRMMAAWAAFAEVSKATVEPADQNPSYQSARIDSSSSGLLRSEDESRHRCDI</sequence>
<reference evidence="2 3" key="1">
    <citation type="submission" date="2023-08" db="EMBL/GenBank/DDBJ databases">
        <title>A Necator americanus chromosomal reference genome.</title>
        <authorList>
            <person name="Ilik V."/>
            <person name="Petrzelkova K.J."/>
            <person name="Pardy F."/>
            <person name="Fuh T."/>
            <person name="Niatou-Singa F.S."/>
            <person name="Gouil Q."/>
            <person name="Baker L."/>
            <person name="Ritchie M.E."/>
            <person name="Jex A.R."/>
            <person name="Gazzola D."/>
            <person name="Li H."/>
            <person name="Toshio Fujiwara R."/>
            <person name="Zhan B."/>
            <person name="Aroian R.V."/>
            <person name="Pafco B."/>
            <person name="Schwarz E.M."/>
        </authorList>
    </citation>
    <scope>NUCLEOTIDE SEQUENCE [LARGE SCALE GENOMIC DNA]</scope>
    <source>
        <strain evidence="2 3">Aroian</strain>
        <tissue evidence="2">Whole animal</tissue>
    </source>
</reference>
<accession>A0ABR1E8H2</accession>
<feature type="compositionally biased region" description="Basic and acidic residues" evidence="1">
    <location>
        <begin position="85"/>
        <end position="96"/>
    </location>
</feature>
<feature type="compositionally biased region" description="Polar residues" evidence="1">
    <location>
        <begin position="67"/>
        <end position="83"/>
    </location>
</feature>
<gene>
    <name evidence="2" type="primary">Necator_chrV.g21065</name>
    <name evidence="2" type="ORF">RB195_016272</name>
</gene>
<keyword evidence="3" id="KW-1185">Reference proteome</keyword>
<dbReference type="EMBL" id="JAVFWL010000005">
    <property type="protein sequence ID" value="KAK6758946.1"/>
    <property type="molecule type" value="Genomic_DNA"/>
</dbReference>
<dbReference type="Proteomes" id="UP001303046">
    <property type="component" value="Unassembled WGS sequence"/>
</dbReference>
<comment type="caution">
    <text evidence="2">The sequence shown here is derived from an EMBL/GenBank/DDBJ whole genome shotgun (WGS) entry which is preliminary data.</text>
</comment>
<proteinExistence type="predicted"/>
<feature type="region of interest" description="Disordered" evidence="1">
    <location>
        <begin position="63"/>
        <end position="96"/>
    </location>
</feature>
<protein>
    <submittedName>
        <fullName evidence="2">Uncharacterized protein</fullName>
    </submittedName>
</protein>
<evidence type="ECO:0000256" key="1">
    <source>
        <dbReference type="SAM" id="MobiDB-lite"/>
    </source>
</evidence>
<evidence type="ECO:0000313" key="2">
    <source>
        <dbReference type="EMBL" id="KAK6758946.1"/>
    </source>
</evidence>